<accession>A0A168JAR3</accession>
<feature type="compositionally biased region" description="Basic and acidic residues" evidence="3">
    <location>
        <begin position="313"/>
        <end position="334"/>
    </location>
</feature>
<evidence type="ECO:0000313" key="6">
    <source>
        <dbReference type="Proteomes" id="UP000077051"/>
    </source>
</evidence>
<dbReference type="PANTHER" id="PTHR23236:SF11">
    <property type="entry name" value="EUKARYOTIC TRANSLATION INITIATION FACTOR 4H"/>
    <property type="match status" value="1"/>
</dbReference>
<evidence type="ECO:0000313" key="5">
    <source>
        <dbReference type="EMBL" id="OAD00965.1"/>
    </source>
</evidence>
<feature type="region of interest" description="Disordered" evidence="3">
    <location>
        <begin position="37"/>
        <end position="130"/>
    </location>
</feature>
<dbReference type="InterPro" id="IPR000504">
    <property type="entry name" value="RRM_dom"/>
</dbReference>
<organism evidence="5 6">
    <name type="scientific">Mucor lusitanicus CBS 277.49</name>
    <dbReference type="NCBI Taxonomy" id="747725"/>
    <lineage>
        <taxon>Eukaryota</taxon>
        <taxon>Fungi</taxon>
        <taxon>Fungi incertae sedis</taxon>
        <taxon>Mucoromycota</taxon>
        <taxon>Mucoromycotina</taxon>
        <taxon>Mucoromycetes</taxon>
        <taxon>Mucorales</taxon>
        <taxon>Mucorineae</taxon>
        <taxon>Mucoraceae</taxon>
        <taxon>Mucor</taxon>
    </lineage>
</organism>
<reference evidence="5 6" key="1">
    <citation type="submission" date="2015-06" db="EMBL/GenBank/DDBJ databases">
        <title>Expansion of signal transduction pathways in fungi by whole-genome duplication.</title>
        <authorList>
            <consortium name="DOE Joint Genome Institute"/>
            <person name="Corrochano L.M."/>
            <person name="Kuo A."/>
            <person name="Marcet-Houben M."/>
            <person name="Polaino S."/>
            <person name="Salamov A."/>
            <person name="Villalobos J.M."/>
            <person name="Alvarez M.I."/>
            <person name="Avalos J."/>
            <person name="Benito E.P."/>
            <person name="Benoit I."/>
            <person name="Burger G."/>
            <person name="Camino L.P."/>
            <person name="Canovas D."/>
            <person name="Cerda-Olmedo E."/>
            <person name="Cheng J.-F."/>
            <person name="Dominguez A."/>
            <person name="Elias M."/>
            <person name="Eslava A.P."/>
            <person name="Glaser F."/>
            <person name="Grimwood J."/>
            <person name="Gutierrez G."/>
            <person name="Heitman J."/>
            <person name="Henrissat B."/>
            <person name="Iturriaga E.A."/>
            <person name="Lang B.F."/>
            <person name="Lavin J.L."/>
            <person name="Lee S."/>
            <person name="Li W."/>
            <person name="Lindquist E."/>
            <person name="Lopez-Garcia S."/>
            <person name="Luque E.M."/>
            <person name="Marcos A.T."/>
            <person name="Martin J."/>
            <person name="Mccluskey K."/>
            <person name="Medina H.R."/>
            <person name="Miralles-Duran A."/>
            <person name="Miyazaki A."/>
            <person name="Munoz-Torres E."/>
            <person name="Oguiza J.A."/>
            <person name="Ohm R."/>
            <person name="Olmedo M."/>
            <person name="Orejas M."/>
            <person name="Ortiz-Castellanos L."/>
            <person name="Pisabarro A.G."/>
            <person name="Rodriguez-Romero J."/>
            <person name="Ruiz-Herrera J."/>
            <person name="Ruiz-Vazquez R."/>
            <person name="Sanz C."/>
            <person name="Schackwitz W."/>
            <person name="Schmutz J."/>
            <person name="Shahriari M."/>
            <person name="Shelest E."/>
            <person name="Silva-Franco F."/>
            <person name="Soanes D."/>
            <person name="Syed K."/>
            <person name="Tagua V.G."/>
            <person name="Talbot N.J."/>
            <person name="Thon M."/>
            <person name="De Vries R.P."/>
            <person name="Wiebenga A."/>
            <person name="Yadav J.S."/>
            <person name="Braun E.L."/>
            <person name="Baker S."/>
            <person name="Garre V."/>
            <person name="Horwitz B."/>
            <person name="Torres-Martinez S."/>
            <person name="Idnurm A."/>
            <person name="Herrera-Estrella A."/>
            <person name="Gabaldon T."/>
            <person name="Grigoriev I.V."/>
        </authorList>
    </citation>
    <scope>NUCLEOTIDE SEQUENCE [LARGE SCALE GENOMIC DNA]</scope>
    <source>
        <strain evidence="5 6">CBS 277.49</strain>
    </source>
</reference>
<dbReference type="STRING" id="747725.A0A168JAR3"/>
<dbReference type="Gene3D" id="3.30.70.330">
    <property type="match status" value="1"/>
</dbReference>
<gene>
    <name evidence="5" type="ORF">MUCCIDRAFT_164874</name>
</gene>
<keyword evidence="1 2" id="KW-0694">RNA-binding</keyword>
<dbReference type="OrthoDB" id="48651at2759"/>
<protein>
    <recommendedName>
        <fullName evidence="4">RRM domain-containing protein</fullName>
    </recommendedName>
</protein>
<feature type="compositionally biased region" description="Basic and acidic residues" evidence="3">
    <location>
        <begin position="265"/>
        <end position="281"/>
    </location>
</feature>
<evidence type="ECO:0000259" key="4">
    <source>
        <dbReference type="PROSITE" id="PS50102"/>
    </source>
</evidence>
<name>A0A168JAR3_MUCCL</name>
<dbReference type="Proteomes" id="UP000077051">
    <property type="component" value="Unassembled WGS sequence"/>
</dbReference>
<comment type="caution">
    <text evidence="5">The sequence shown here is derived from an EMBL/GenBank/DDBJ whole genome shotgun (WGS) entry which is preliminary data.</text>
</comment>
<dbReference type="PROSITE" id="PS50102">
    <property type="entry name" value="RRM"/>
    <property type="match status" value="1"/>
</dbReference>
<feature type="domain" description="RRM" evidence="4">
    <location>
        <begin position="133"/>
        <end position="209"/>
    </location>
</feature>
<dbReference type="Pfam" id="PF00076">
    <property type="entry name" value="RRM_1"/>
    <property type="match status" value="1"/>
</dbReference>
<dbReference type="InterPro" id="IPR035979">
    <property type="entry name" value="RBD_domain_sf"/>
</dbReference>
<dbReference type="AlphaFoldDB" id="A0A168JAR3"/>
<dbReference type="SUPFAM" id="SSF54928">
    <property type="entry name" value="RNA-binding domain, RBD"/>
    <property type="match status" value="1"/>
</dbReference>
<feature type="compositionally biased region" description="Basic and acidic residues" evidence="3">
    <location>
        <begin position="237"/>
        <end position="247"/>
    </location>
</feature>
<dbReference type="SMART" id="SM00360">
    <property type="entry name" value="RRM"/>
    <property type="match status" value="1"/>
</dbReference>
<proteinExistence type="predicted"/>
<feature type="region of interest" description="Disordered" evidence="3">
    <location>
        <begin position="208"/>
        <end position="334"/>
    </location>
</feature>
<evidence type="ECO:0000256" key="3">
    <source>
        <dbReference type="SAM" id="MobiDB-lite"/>
    </source>
</evidence>
<dbReference type="PANTHER" id="PTHR23236">
    <property type="entry name" value="EUKARYOTIC TRANSLATION INITIATION FACTOR 4B/4H"/>
    <property type="match status" value="1"/>
</dbReference>
<feature type="compositionally biased region" description="Basic and acidic residues" evidence="3">
    <location>
        <begin position="209"/>
        <end position="228"/>
    </location>
</feature>
<dbReference type="VEuPathDB" id="FungiDB:MUCCIDRAFT_164874"/>
<dbReference type="InterPro" id="IPR012677">
    <property type="entry name" value="Nucleotide-bd_a/b_plait_sf"/>
</dbReference>
<feature type="compositionally biased region" description="Basic and acidic residues" evidence="3">
    <location>
        <begin position="94"/>
        <end position="119"/>
    </location>
</feature>
<feature type="compositionally biased region" description="Low complexity" evidence="3">
    <location>
        <begin position="290"/>
        <end position="306"/>
    </location>
</feature>
<dbReference type="GO" id="GO:0003723">
    <property type="term" value="F:RNA binding"/>
    <property type="evidence" value="ECO:0007669"/>
    <property type="project" value="UniProtKB-UniRule"/>
</dbReference>
<evidence type="ECO:0000256" key="1">
    <source>
        <dbReference type="ARBA" id="ARBA00022884"/>
    </source>
</evidence>
<dbReference type="EMBL" id="AMYB01000006">
    <property type="protein sequence ID" value="OAD00965.1"/>
    <property type="molecule type" value="Genomic_DNA"/>
</dbReference>
<sequence length="334" mass="36759">MWKPPKSIAMGCQVFFTAGKKKAQKMSLSDFLGKDTAGGSSWADDVADLPSAPAGKEDRSDSYASRGFSDRSYGGNDRSYGNNDRSFGGNDRSFGGDRGGDRYERSEQRGGFEQRERSFAPRAPVDLPTQPPYTAHVANLSFDATDDDLNDLFSNLKISKIRLVKDRETERSKGFGYVEFEDVESLKGALELSGESVQGRNIRVNIAEPPRDGERVRQPDRTDVDSWRRTGPIDLPEAPRREFREGGRGGFGGRGGRGDTSWGHSGRDSFGSRDRPSERPRLNLKPRTVDSAPSAAPKSAGSKPDPFGGAKPVDTDKALHEIEKKHEEPKKDEE</sequence>
<evidence type="ECO:0000256" key="2">
    <source>
        <dbReference type="PROSITE-ProRule" id="PRU00176"/>
    </source>
</evidence>
<keyword evidence="6" id="KW-1185">Reference proteome</keyword>